<sequence length="120" mass="13699">MSLPDAATVKLYQVPRLADDKSNWITYKERTVNALTSKGLKHQLEGTIHVVPTEPTLPTGTPTDAEWETYDKALARYDEYEQNNSMIKQQLYQTVSDSLMLHIKSHSQAKDAWKALCNEF</sequence>
<protein>
    <submittedName>
        <fullName evidence="1">Uncharacterized protein</fullName>
    </submittedName>
</protein>
<accession>A0ACB8SH33</accession>
<organism evidence="1 2">
    <name type="scientific">Artomyces pyxidatus</name>
    <dbReference type="NCBI Taxonomy" id="48021"/>
    <lineage>
        <taxon>Eukaryota</taxon>
        <taxon>Fungi</taxon>
        <taxon>Dikarya</taxon>
        <taxon>Basidiomycota</taxon>
        <taxon>Agaricomycotina</taxon>
        <taxon>Agaricomycetes</taxon>
        <taxon>Russulales</taxon>
        <taxon>Auriscalpiaceae</taxon>
        <taxon>Artomyces</taxon>
    </lineage>
</organism>
<feature type="non-terminal residue" evidence="1">
    <location>
        <position position="120"/>
    </location>
</feature>
<evidence type="ECO:0000313" key="1">
    <source>
        <dbReference type="EMBL" id="KAI0055582.1"/>
    </source>
</evidence>
<reference evidence="1" key="2">
    <citation type="journal article" date="2022" name="New Phytol.">
        <title>Evolutionary transition to the ectomycorrhizal habit in the genomes of a hyperdiverse lineage of mushroom-forming fungi.</title>
        <authorList>
            <person name="Looney B."/>
            <person name="Miyauchi S."/>
            <person name="Morin E."/>
            <person name="Drula E."/>
            <person name="Courty P.E."/>
            <person name="Kohler A."/>
            <person name="Kuo A."/>
            <person name="LaButti K."/>
            <person name="Pangilinan J."/>
            <person name="Lipzen A."/>
            <person name="Riley R."/>
            <person name="Andreopoulos W."/>
            <person name="He G."/>
            <person name="Johnson J."/>
            <person name="Nolan M."/>
            <person name="Tritt A."/>
            <person name="Barry K.W."/>
            <person name="Grigoriev I.V."/>
            <person name="Nagy L.G."/>
            <person name="Hibbett D."/>
            <person name="Henrissat B."/>
            <person name="Matheny P.B."/>
            <person name="Labbe J."/>
            <person name="Martin F.M."/>
        </authorList>
    </citation>
    <scope>NUCLEOTIDE SEQUENCE</scope>
    <source>
        <strain evidence="1">HHB10654</strain>
    </source>
</reference>
<dbReference type="EMBL" id="MU277286">
    <property type="protein sequence ID" value="KAI0055582.1"/>
    <property type="molecule type" value="Genomic_DNA"/>
</dbReference>
<comment type="caution">
    <text evidence="1">The sequence shown here is derived from an EMBL/GenBank/DDBJ whole genome shotgun (WGS) entry which is preliminary data.</text>
</comment>
<keyword evidence="2" id="KW-1185">Reference proteome</keyword>
<reference evidence="1" key="1">
    <citation type="submission" date="2021-03" db="EMBL/GenBank/DDBJ databases">
        <authorList>
            <consortium name="DOE Joint Genome Institute"/>
            <person name="Ahrendt S."/>
            <person name="Looney B.P."/>
            <person name="Miyauchi S."/>
            <person name="Morin E."/>
            <person name="Drula E."/>
            <person name="Courty P.E."/>
            <person name="Chicoki N."/>
            <person name="Fauchery L."/>
            <person name="Kohler A."/>
            <person name="Kuo A."/>
            <person name="Labutti K."/>
            <person name="Pangilinan J."/>
            <person name="Lipzen A."/>
            <person name="Riley R."/>
            <person name="Andreopoulos W."/>
            <person name="He G."/>
            <person name="Johnson J."/>
            <person name="Barry K.W."/>
            <person name="Grigoriev I.V."/>
            <person name="Nagy L."/>
            <person name="Hibbett D."/>
            <person name="Henrissat B."/>
            <person name="Matheny P.B."/>
            <person name="Labbe J."/>
            <person name="Martin F."/>
        </authorList>
    </citation>
    <scope>NUCLEOTIDE SEQUENCE</scope>
    <source>
        <strain evidence="1">HHB10654</strain>
    </source>
</reference>
<dbReference type="Proteomes" id="UP000814140">
    <property type="component" value="Unassembled WGS sequence"/>
</dbReference>
<gene>
    <name evidence="1" type="ORF">BV25DRAFT_1815368</name>
</gene>
<proteinExistence type="predicted"/>
<name>A0ACB8SH33_9AGAM</name>
<evidence type="ECO:0000313" key="2">
    <source>
        <dbReference type="Proteomes" id="UP000814140"/>
    </source>
</evidence>